<dbReference type="EMBL" id="BAEO01000069">
    <property type="protein sequence ID" value="GAC22216.1"/>
    <property type="molecule type" value="Genomic_DNA"/>
</dbReference>
<organism evidence="2 3">
    <name type="scientific">Paraglaciecola arctica BSs20135</name>
    <dbReference type="NCBI Taxonomy" id="493475"/>
    <lineage>
        <taxon>Bacteria</taxon>
        <taxon>Pseudomonadati</taxon>
        <taxon>Pseudomonadota</taxon>
        <taxon>Gammaproteobacteria</taxon>
        <taxon>Alteromonadales</taxon>
        <taxon>Alteromonadaceae</taxon>
        <taxon>Paraglaciecola</taxon>
    </lineage>
</organism>
<evidence type="ECO:0000313" key="2">
    <source>
        <dbReference type="EMBL" id="GAC22216.1"/>
    </source>
</evidence>
<evidence type="ECO:0000313" key="3">
    <source>
        <dbReference type="Proteomes" id="UP000006327"/>
    </source>
</evidence>
<dbReference type="PROSITE" id="PS51257">
    <property type="entry name" value="PROKAR_LIPOPROTEIN"/>
    <property type="match status" value="1"/>
</dbReference>
<reference evidence="2 3" key="1">
    <citation type="journal article" date="2017" name="Antonie Van Leeuwenhoek">
        <title>Rhizobium rhizosphaerae sp. nov., a novel species isolated from rice rhizosphere.</title>
        <authorList>
            <person name="Zhao J.J."/>
            <person name="Zhang J."/>
            <person name="Zhang R.J."/>
            <person name="Zhang C.W."/>
            <person name="Yin H.Q."/>
            <person name="Zhang X.X."/>
        </authorList>
    </citation>
    <scope>NUCLEOTIDE SEQUENCE [LARGE SCALE GENOMIC DNA]</scope>
    <source>
        <strain evidence="2 3">BSs20135</strain>
    </source>
</reference>
<dbReference type="Gene3D" id="2.60.40.10">
    <property type="entry name" value="Immunoglobulins"/>
    <property type="match status" value="3"/>
</dbReference>
<comment type="caution">
    <text evidence="2">The sequence shown here is derived from an EMBL/GenBank/DDBJ whole genome shotgun (WGS) entry which is preliminary data.</text>
</comment>
<keyword evidence="1" id="KW-0732">Signal</keyword>
<dbReference type="STRING" id="493475.GARC_5281"/>
<proteinExistence type="predicted"/>
<dbReference type="InterPro" id="IPR013783">
    <property type="entry name" value="Ig-like_fold"/>
</dbReference>
<feature type="chain" id="PRO_5003899986" evidence="1">
    <location>
        <begin position="23"/>
        <end position="721"/>
    </location>
</feature>
<dbReference type="SUPFAM" id="SSF49452">
    <property type="entry name" value="Starch-binding domain-like"/>
    <property type="match status" value="1"/>
</dbReference>
<dbReference type="Proteomes" id="UP000006327">
    <property type="component" value="Unassembled WGS sequence"/>
</dbReference>
<name>K6YE24_9ALTE</name>
<evidence type="ECO:0000256" key="1">
    <source>
        <dbReference type="SAM" id="SignalP"/>
    </source>
</evidence>
<protein>
    <submittedName>
        <fullName evidence="2">Uncharacterized protein</fullName>
    </submittedName>
</protein>
<sequence length="721" mass="77828">MSMYMKKLLTTMLFALSAAVLSSCGGDQVGLTGTADTLLICKAPETLTEDGSACELVIVPCNYPEVPNDLGLCAMDTGAWPDGTNGITMPEPEYVPKDGEVVLYYALKDEEYTGWGLHAFNEGQCTSWAMFDAPGGDDAVTGTSWGIPIDPVGVDPNFGVYWVMDTKTNPNCGNWIPYNFDASLQVQFTAIAQLADETVNPTNRFFLLEGLDLVFPHPRTFDSLVVPGGSTLTCDEPLILNETGDACIDDPTALVTFVPGDATLYLKGSFNGWLGDEATDEIKAEYVFEYADGVYTMVASLTASADDYSFKVADDLWSEPTSFGAAATEEPVVLGEDKTLVVGEDVSQNITFTVSADANYQFIFNATDPELPVLTVIEVPLKKVMYVKGTLNEWSNTQAMVYEGQNIYTSVFTLAETDYEFKVADATWTDDTNFGAALGDEMLDLDVSKSLVFGEGVAQNIAITIAEAGNYKFVLDATSSEAPILTVSTAVPYGNNALYLKGTMNDWSQVEGFGFGYADNHYILATLLDTATHEFKIAPDDWNDAASIGGLPENNLITQDEALTVAVKDDGGTENLRFVVDAPAMYQFDIDATDKHAPVLVVSEYTPFAARTLMLKGTMNGWSNDAAYEFTYAAGIFTLETTLDAATHEFKVASAEWEDDSTIGGLLDMNVVLAAEPLTVAIKNDGGTENIRLEVAEQTTYIFTVDATIVGAPVLTITVKE</sequence>
<accession>K6YE24</accession>
<dbReference type="OrthoDB" id="49490at2"/>
<dbReference type="eggNOG" id="COG1523">
    <property type="taxonomic scope" value="Bacteria"/>
</dbReference>
<dbReference type="InterPro" id="IPR013784">
    <property type="entry name" value="Carb-bd-like_fold"/>
</dbReference>
<dbReference type="Gene3D" id="2.60.40.1110">
    <property type="match status" value="1"/>
</dbReference>
<dbReference type="RefSeq" id="WP_007625887.1">
    <property type="nucleotide sequence ID" value="NZ_BAEO01000069.1"/>
</dbReference>
<gene>
    <name evidence="2" type="ORF">GARC_5281</name>
</gene>
<dbReference type="GO" id="GO:0030246">
    <property type="term" value="F:carbohydrate binding"/>
    <property type="evidence" value="ECO:0007669"/>
    <property type="project" value="InterPro"/>
</dbReference>
<feature type="signal peptide" evidence="1">
    <location>
        <begin position="1"/>
        <end position="22"/>
    </location>
</feature>
<keyword evidence="3" id="KW-1185">Reference proteome</keyword>
<dbReference type="AlphaFoldDB" id="K6YE24"/>